<accession>A0AAD9PK93</accession>
<sequence>MIAKLKYSPNRLFAIVFLVLITFTIAVQGRKYPLDKSSSNEDFLEADISQYGLKAPLYEYDEIPREPNSDSKIKQTCKIQLQSHYEDAIAALTSDMKTCKLTSIAADFIHPKYIQGIHQGKIYTGNDNIEISSDCKRIEFAARCSAYLKFANCMYLRHVGGAAGNNKDLVISDGVKEFFTEKYDKTLISIYTNRSGGRIGFLMHEALGYMCRYVNNACMDIHPQFDHNVDHRLSQACSIFDYITPLNSYESLFTLENDSEELEILVYKDKDLISNYNNIQLSKLMYTSMGIPLDTPVNSQHKIETYLQTLCNQRCEVVQKLMVSRD</sequence>
<evidence type="ECO:0000313" key="2">
    <source>
        <dbReference type="Proteomes" id="UP001214638"/>
    </source>
</evidence>
<name>A0AAD9PK93_9APIC</name>
<dbReference type="AlphaFoldDB" id="A0AAD9PK93"/>
<reference evidence="1" key="1">
    <citation type="journal article" date="2023" name="Nat. Microbiol.">
        <title>Babesia duncani multi-omics identifies virulence factors and drug targets.</title>
        <authorList>
            <person name="Singh P."/>
            <person name="Lonardi S."/>
            <person name="Liang Q."/>
            <person name="Vydyam P."/>
            <person name="Khabirova E."/>
            <person name="Fang T."/>
            <person name="Gihaz S."/>
            <person name="Thekkiniath J."/>
            <person name="Munshi M."/>
            <person name="Abel S."/>
            <person name="Ciampossin L."/>
            <person name="Batugedara G."/>
            <person name="Gupta M."/>
            <person name="Lu X.M."/>
            <person name="Lenz T."/>
            <person name="Chakravarty S."/>
            <person name="Cornillot E."/>
            <person name="Hu Y."/>
            <person name="Ma W."/>
            <person name="Gonzalez L.M."/>
            <person name="Sanchez S."/>
            <person name="Estrada K."/>
            <person name="Sanchez-Flores A."/>
            <person name="Montero E."/>
            <person name="Harb O.S."/>
            <person name="Le Roch K.G."/>
            <person name="Mamoun C.B."/>
        </authorList>
    </citation>
    <scope>NUCLEOTIDE SEQUENCE</scope>
    <source>
        <strain evidence="1">WA1</strain>
    </source>
</reference>
<comment type="caution">
    <text evidence="1">The sequence shown here is derived from an EMBL/GenBank/DDBJ whole genome shotgun (WGS) entry which is preliminary data.</text>
</comment>
<evidence type="ECO:0000313" key="1">
    <source>
        <dbReference type="EMBL" id="KAK2196101.1"/>
    </source>
</evidence>
<proteinExistence type="predicted"/>
<organism evidence="1 2">
    <name type="scientific">Babesia duncani</name>
    <dbReference type="NCBI Taxonomy" id="323732"/>
    <lineage>
        <taxon>Eukaryota</taxon>
        <taxon>Sar</taxon>
        <taxon>Alveolata</taxon>
        <taxon>Apicomplexa</taxon>
        <taxon>Aconoidasida</taxon>
        <taxon>Piroplasmida</taxon>
        <taxon>Babesiidae</taxon>
        <taxon>Babesia</taxon>
    </lineage>
</organism>
<protein>
    <submittedName>
        <fullName evidence="1">Uncharacterized protein</fullName>
    </submittedName>
</protein>
<gene>
    <name evidence="1" type="ORF">BdWA1_002701</name>
</gene>
<dbReference type="GeneID" id="94336998"/>
<keyword evidence="2" id="KW-1185">Reference proteome</keyword>
<dbReference type="EMBL" id="JALLKP010000003">
    <property type="protein sequence ID" value="KAK2196101.1"/>
    <property type="molecule type" value="Genomic_DNA"/>
</dbReference>
<dbReference type="RefSeq" id="XP_067802943.1">
    <property type="nucleotide sequence ID" value="XM_067947721.1"/>
</dbReference>
<dbReference type="Proteomes" id="UP001214638">
    <property type="component" value="Unassembled WGS sequence"/>
</dbReference>
<dbReference type="KEGG" id="bdw:94336998"/>